<dbReference type="InterPro" id="IPR016024">
    <property type="entry name" value="ARM-type_fold"/>
</dbReference>
<dbReference type="Pfam" id="PF13646">
    <property type="entry name" value="HEAT_2"/>
    <property type="match status" value="1"/>
</dbReference>
<keyword evidence="4" id="KW-1185">Reference proteome</keyword>
<evidence type="ECO:0000313" key="3">
    <source>
        <dbReference type="EMBL" id="MQY08959.1"/>
    </source>
</evidence>
<dbReference type="InterPro" id="IPR011989">
    <property type="entry name" value="ARM-like"/>
</dbReference>
<name>A0A7K0C673_9ACTN</name>
<dbReference type="SUPFAM" id="SSF160631">
    <property type="entry name" value="SMI1/KNR4-like"/>
    <property type="match status" value="1"/>
</dbReference>
<evidence type="ECO:0000256" key="1">
    <source>
        <dbReference type="SAM" id="Phobius"/>
    </source>
</evidence>
<dbReference type="EMBL" id="WEGH01000005">
    <property type="protein sequence ID" value="MQY08959.1"/>
    <property type="molecule type" value="Genomic_DNA"/>
</dbReference>
<keyword evidence="1" id="KW-1133">Transmembrane helix</keyword>
<organism evidence="3 4">
    <name type="scientific">Actinomadura macrotermitis</name>
    <dbReference type="NCBI Taxonomy" id="2585200"/>
    <lineage>
        <taxon>Bacteria</taxon>
        <taxon>Bacillati</taxon>
        <taxon>Actinomycetota</taxon>
        <taxon>Actinomycetes</taxon>
        <taxon>Streptosporangiales</taxon>
        <taxon>Thermomonosporaceae</taxon>
        <taxon>Actinomadura</taxon>
    </lineage>
</organism>
<dbReference type="InterPro" id="IPR037883">
    <property type="entry name" value="Knr4/Smi1-like_sf"/>
</dbReference>
<feature type="transmembrane region" description="Helical" evidence="1">
    <location>
        <begin position="31"/>
        <end position="50"/>
    </location>
</feature>
<feature type="domain" description="Knr4/Smi1-like" evidence="2">
    <location>
        <begin position="162"/>
        <end position="301"/>
    </location>
</feature>
<proteinExistence type="predicted"/>
<accession>A0A7K0C673</accession>
<dbReference type="InterPro" id="IPR021257">
    <property type="entry name" value="DUF2809"/>
</dbReference>
<gene>
    <name evidence="3" type="ORF">ACRB68_70700</name>
</gene>
<dbReference type="Pfam" id="PF10990">
    <property type="entry name" value="DUF2809"/>
    <property type="match status" value="1"/>
</dbReference>
<dbReference type="SUPFAM" id="SSF48371">
    <property type="entry name" value="ARM repeat"/>
    <property type="match status" value="1"/>
</dbReference>
<protein>
    <recommendedName>
        <fullName evidence="2">Knr4/Smi1-like domain-containing protein</fullName>
    </recommendedName>
</protein>
<comment type="caution">
    <text evidence="3">The sequence shown here is derived from an EMBL/GenBank/DDBJ whole genome shotgun (WGS) entry which is preliminary data.</text>
</comment>
<dbReference type="AlphaFoldDB" id="A0A7K0C673"/>
<dbReference type="RefSeq" id="WP_153540271.1">
    <property type="nucleotide sequence ID" value="NZ_WEGH01000005.1"/>
</dbReference>
<dbReference type="Proteomes" id="UP000487268">
    <property type="component" value="Unassembled WGS sequence"/>
</dbReference>
<dbReference type="SMART" id="SM00860">
    <property type="entry name" value="SMI1_KNR4"/>
    <property type="match status" value="1"/>
</dbReference>
<reference evidence="3 4" key="1">
    <citation type="submission" date="2019-10" db="EMBL/GenBank/DDBJ databases">
        <title>Actinomadura rubteroloni sp. nov. and Actinomadura macrotermitis sp. nov., isolated from the gut of fungus growing-termite Macrotermes natalensis.</title>
        <authorList>
            <person name="Benndorf R."/>
            <person name="Martin K."/>
            <person name="Kuefner M."/>
            <person name="De Beer W."/>
            <person name="Kaster A.-K."/>
            <person name="Vollmers J."/>
            <person name="Poulsen M."/>
            <person name="Beemelmanns C."/>
        </authorList>
    </citation>
    <scope>NUCLEOTIDE SEQUENCE [LARGE SCALE GENOMIC DNA]</scope>
    <source>
        <strain evidence="3 4">RB68</strain>
    </source>
</reference>
<evidence type="ECO:0000259" key="2">
    <source>
        <dbReference type="SMART" id="SM00860"/>
    </source>
</evidence>
<sequence>MQTARAGVSAAIVLTVASGLGVHRLVPGDVGGYLGDALYAVLIYLLLLFARPAAAAPRLWAAATAVCWLIEAAQLTGWPAELSEKSVLARLVLGSGFNAGDLAAYAAGAAAAAALHTLAARRRADGDEQLERIAAKVAAAAEVPGNLDIFGAGRHRFELNPPLPEETVAAFERAHGVRLPEDYRRFVTGLADGGAGPGYGLLPLADAYDADTGPLAAPSPFAPGVTYTGDWWDGHIDEDLGRDPRQGTLAIVHHGCTSYTLLVVSGPARGRLVSVDHNGDPAPYVLEDTGFLAWYERWLDELAAGHDVTRITDKIPGGEAELLAIAAADPDPARRARAVWSLCPLPELSPAGRRALAGLAADPVAPVRAAALRTVRRFRAAEAGPAARTALGDDDPAVRAAAVSALRDLQIPDLAAVARTMLGDPDQDVVIRAVWALLDSGELTVADLAPLTSSPDPGIRATGLHYLRDATGDGADALLAAALGDGEARSRWTAVQGIEHRELRHLHPLLEALLETETDPTVLTNLRRAVPKLSPHSP</sequence>
<keyword evidence="1" id="KW-0812">Transmembrane</keyword>
<keyword evidence="1" id="KW-0472">Membrane</keyword>
<evidence type="ECO:0000313" key="4">
    <source>
        <dbReference type="Proteomes" id="UP000487268"/>
    </source>
</evidence>
<dbReference type="InterPro" id="IPR018958">
    <property type="entry name" value="Knr4/Smi1-like_dom"/>
</dbReference>
<dbReference type="OrthoDB" id="1190024at2"/>
<dbReference type="Gene3D" id="1.25.10.10">
    <property type="entry name" value="Leucine-rich Repeat Variant"/>
    <property type="match status" value="2"/>
</dbReference>